<sequence length="116" mass="13284">MAAQASEQKPHWITDHHCWSVAVPTTNNDELYCQQLETAGPEEIKRAEPVCNPPEKEESTNSNDLRKMVFLVHLYRPHLFASGFEREMGGACWEDQSLRLGKERMIRIVKICGNTT</sequence>
<proteinExistence type="predicted"/>
<evidence type="ECO:0000313" key="2">
    <source>
        <dbReference type="WBParaSite" id="jg5942"/>
    </source>
</evidence>
<dbReference type="Proteomes" id="UP000887574">
    <property type="component" value="Unplaced"/>
</dbReference>
<reference evidence="2" key="1">
    <citation type="submission" date="2022-11" db="UniProtKB">
        <authorList>
            <consortium name="WormBaseParasite"/>
        </authorList>
    </citation>
    <scope>IDENTIFICATION</scope>
</reference>
<dbReference type="WBParaSite" id="jg5942">
    <property type="protein sequence ID" value="jg5942"/>
    <property type="gene ID" value="jg5942"/>
</dbReference>
<protein>
    <submittedName>
        <fullName evidence="2">Uncharacterized protein</fullName>
    </submittedName>
</protein>
<keyword evidence="1" id="KW-1185">Reference proteome</keyword>
<name>A0A915EGZ0_9BILA</name>
<dbReference type="AlphaFoldDB" id="A0A915EGZ0"/>
<accession>A0A915EGZ0</accession>
<evidence type="ECO:0000313" key="1">
    <source>
        <dbReference type="Proteomes" id="UP000887574"/>
    </source>
</evidence>
<organism evidence="1 2">
    <name type="scientific">Ditylenchus dipsaci</name>
    <dbReference type="NCBI Taxonomy" id="166011"/>
    <lineage>
        <taxon>Eukaryota</taxon>
        <taxon>Metazoa</taxon>
        <taxon>Ecdysozoa</taxon>
        <taxon>Nematoda</taxon>
        <taxon>Chromadorea</taxon>
        <taxon>Rhabditida</taxon>
        <taxon>Tylenchina</taxon>
        <taxon>Tylenchomorpha</taxon>
        <taxon>Sphaerularioidea</taxon>
        <taxon>Anguinidae</taxon>
        <taxon>Anguininae</taxon>
        <taxon>Ditylenchus</taxon>
    </lineage>
</organism>